<evidence type="ECO:0000259" key="2">
    <source>
        <dbReference type="Pfam" id="PF21834"/>
    </source>
</evidence>
<dbReference type="Pfam" id="PF21834">
    <property type="entry name" value="DUF6894"/>
    <property type="match status" value="1"/>
</dbReference>
<sequence>MTLYHFHLRTADGLERDETGMICPDLETAYLDACRAIPALMAEMVLKGHDPAACAFEIRDGTDQLLMEVPFLERVTKRPRSRQPVASTLSPETQALFNQLDLLAVAISRERAQLRENMKQASNQVAKIRATQSNLLWSFEAWSERRATR</sequence>
<evidence type="ECO:0000313" key="3">
    <source>
        <dbReference type="EMBL" id="KAB1071112.1"/>
    </source>
</evidence>
<proteinExistence type="predicted"/>
<feature type="domain" description="DUF6894" evidence="2">
    <location>
        <begin position="3"/>
        <end position="71"/>
    </location>
</feature>
<keyword evidence="4" id="KW-1185">Reference proteome</keyword>
<dbReference type="EMBL" id="VZZK01000056">
    <property type="protein sequence ID" value="KAB1071112.1"/>
    <property type="molecule type" value="Genomic_DNA"/>
</dbReference>
<dbReference type="InterPro" id="IPR054189">
    <property type="entry name" value="DUF6894"/>
</dbReference>
<protein>
    <recommendedName>
        <fullName evidence="2">DUF6894 domain-containing protein</fullName>
    </recommendedName>
</protein>
<feature type="coiled-coil region" evidence="1">
    <location>
        <begin position="104"/>
        <end position="131"/>
    </location>
</feature>
<evidence type="ECO:0000313" key="4">
    <source>
        <dbReference type="Proteomes" id="UP000474159"/>
    </source>
</evidence>
<reference evidence="3 4" key="1">
    <citation type="submission" date="2019-09" db="EMBL/GenBank/DDBJ databases">
        <title>YIM 48816 draft genome.</title>
        <authorList>
            <person name="Jiang L."/>
        </authorList>
    </citation>
    <scope>NUCLEOTIDE SEQUENCE [LARGE SCALE GENOMIC DNA]</scope>
    <source>
        <strain evidence="3 4">YIM 48816</strain>
    </source>
</reference>
<dbReference type="RefSeq" id="WP_151005004.1">
    <property type="nucleotide sequence ID" value="NZ_VZZK01000056.1"/>
</dbReference>
<dbReference type="AlphaFoldDB" id="A0A6L3SPE7"/>
<gene>
    <name evidence="3" type="ORF">F6X53_29285</name>
</gene>
<dbReference type="OrthoDB" id="8000819at2"/>
<organism evidence="3 4">
    <name type="scientific">Methylobacterium soli</name>
    <dbReference type="NCBI Taxonomy" id="553447"/>
    <lineage>
        <taxon>Bacteria</taxon>
        <taxon>Pseudomonadati</taxon>
        <taxon>Pseudomonadota</taxon>
        <taxon>Alphaproteobacteria</taxon>
        <taxon>Hyphomicrobiales</taxon>
        <taxon>Methylobacteriaceae</taxon>
        <taxon>Methylobacterium</taxon>
    </lineage>
</organism>
<dbReference type="Proteomes" id="UP000474159">
    <property type="component" value="Unassembled WGS sequence"/>
</dbReference>
<evidence type="ECO:0000256" key="1">
    <source>
        <dbReference type="SAM" id="Coils"/>
    </source>
</evidence>
<name>A0A6L3SPE7_9HYPH</name>
<keyword evidence="1" id="KW-0175">Coiled coil</keyword>
<comment type="caution">
    <text evidence="3">The sequence shown here is derived from an EMBL/GenBank/DDBJ whole genome shotgun (WGS) entry which is preliminary data.</text>
</comment>
<accession>A0A6L3SPE7</accession>